<evidence type="ECO:0000313" key="1">
    <source>
        <dbReference type="EMBL" id="CAG2149340.1"/>
    </source>
</evidence>
<reference evidence="1 2" key="1">
    <citation type="submission" date="2021-03" db="EMBL/GenBank/DDBJ databases">
        <authorList>
            <person name="Peeters C."/>
        </authorList>
    </citation>
    <scope>NUCLEOTIDE SEQUENCE [LARGE SCALE GENOMIC DNA]</scope>
    <source>
        <strain evidence="1 2">LMG 26411</strain>
    </source>
</reference>
<accession>A0ABN7PZG1</accession>
<sequence length="62" mass="6737">MKSLTHRGATIMAHAVEVGGGSTVVQYRYRGEVQCNGAQRPESLEIAEFDALESESDPSTRL</sequence>
<dbReference type="EMBL" id="CAJPVI010000020">
    <property type="protein sequence ID" value="CAG2149340.1"/>
    <property type="molecule type" value="Genomic_DNA"/>
</dbReference>
<evidence type="ECO:0000313" key="2">
    <source>
        <dbReference type="Proteomes" id="UP000672657"/>
    </source>
</evidence>
<proteinExistence type="predicted"/>
<dbReference type="Proteomes" id="UP000672657">
    <property type="component" value="Unassembled WGS sequence"/>
</dbReference>
<gene>
    <name evidence="1" type="ORF">LMG26411_03532</name>
</gene>
<organism evidence="1 2">
    <name type="scientific">Cupriavidus numazuensis</name>
    <dbReference type="NCBI Taxonomy" id="221992"/>
    <lineage>
        <taxon>Bacteria</taxon>
        <taxon>Pseudomonadati</taxon>
        <taxon>Pseudomonadota</taxon>
        <taxon>Betaproteobacteria</taxon>
        <taxon>Burkholderiales</taxon>
        <taxon>Burkholderiaceae</taxon>
        <taxon>Cupriavidus</taxon>
    </lineage>
</organism>
<protein>
    <submittedName>
        <fullName evidence="1">Uncharacterized protein</fullName>
    </submittedName>
</protein>
<comment type="caution">
    <text evidence="1">The sequence shown here is derived from an EMBL/GenBank/DDBJ whole genome shotgun (WGS) entry which is preliminary data.</text>
</comment>
<keyword evidence="2" id="KW-1185">Reference proteome</keyword>
<name>A0ABN7PZG1_9BURK</name>